<protein>
    <submittedName>
        <fullName evidence="2">Pilus assembly protein PilZ</fullName>
    </submittedName>
</protein>
<reference evidence="2 3" key="1">
    <citation type="submission" date="2016-02" db="EMBL/GenBank/DDBJ databases">
        <title>Draft genome sequence of the strain BR 10247T Bradyrhizobium neotropicale isolated from nodules of Centrolobium paraense.</title>
        <authorList>
            <person name="Simoes-Araujo J.L."/>
            <person name="Barauna A.C."/>
            <person name="Silva K."/>
            <person name="Zilli J.E."/>
        </authorList>
    </citation>
    <scope>NUCLEOTIDE SEQUENCE [LARGE SCALE GENOMIC DNA]</scope>
    <source>
        <strain evidence="2 3">BR 10247</strain>
    </source>
</reference>
<dbReference type="GO" id="GO:0035438">
    <property type="term" value="F:cyclic-di-GMP binding"/>
    <property type="evidence" value="ECO:0007669"/>
    <property type="project" value="InterPro"/>
</dbReference>
<dbReference type="Gene3D" id="2.40.10.220">
    <property type="entry name" value="predicted glycosyltransferase like domains"/>
    <property type="match status" value="1"/>
</dbReference>
<dbReference type="SUPFAM" id="SSF141371">
    <property type="entry name" value="PilZ domain-like"/>
    <property type="match status" value="1"/>
</dbReference>
<comment type="caution">
    <text evidence="2">The sequence shown here is derived from an EMBL/GenBank/DDBJ whole genome shotgun (WGS) entry which is preliminary data.</text>
</comment>
<dbReference type="EMBL" id="LSEF01000037">
    <property type="protein sequence ID" value="OAF18066.1"/>
    <property type="molecule type" value="Genomic_DNA"/>
</dbReference>
<feature type="domain" description="PilZ" evidence="1">
    <location>
        <begin position="3"/>
        <end position="79"/>
    </location>
</feature>
<sequence length="80" mass="9257">MEERRREQRTSVSEIAYIAGDGSSMRCHVVNLSDHGAAIEISDKIYVRPRFKLMLERSRTIRDCRVIWSSGNRIGVEFVD</sequence>
<dbReference type="RefSeq" id="WP_027555789.1">
    <property type="nucleotide sequence ID" value="NZ_LSEF01000037.1"/>
</dbReference>
<gene>
    <name evidence="2" type="ORF">AXW67_06015</name>
</gene>
<keyword evidence="3" id="KW-1185">Reference proteome</keyword>
<evidence type="ECO:0000313" key="3">
    <source>
        <dbReference type="Proteomes" id="UP000077173"/>
    </source>
</evidence>
<accession>A0A176ZE62</accession>
<dbReference type="InterPro" id="IPR009875">
    <property type="entry name" value="PilZ_domain"/>
</dbReference>
<evidence type="ECO:0000313" key="2">
    <source>
        <dbReference type="EMBL" id="OAF18066.1"/>
    </source>
</evidence>
<organism evidence="2 3">
    <name type="scientific">Bradyrhizobium neotropicale</name>
    <dbReference type="NCBI Taxonomy" id="1497615"/>
    <lineage>
        <taxon>Bacteria</taxon>
        <taxon>Pseudomonadati</taxon>
        <taxon>Pseudomonadota</taxon>
        <taxon>Alphaproteobacteria</taxon>
        <taxon>Hyphomicrobiales</taxon>
        <taxon>Nitrobacteraceae</taxon>
        <taxon>Bradyrhizobium</taxon>
    </lineage>
</organism>
<dbReference type="AlphaFoldDB" id="A0A176ZE62"/>
<name>A0A176ZE62_9BRAD</name>
<evidence type="ECO:0000259" key="1">
    <source>
        <dbReference type="Pfam" id="PF07238"/>
    </source>
</evidence>
<dbReference type="Proteomes" id="UP000077173">
    <property type="component" value="Unassembled WGS sequence"/>
</dbReference>
<dbReference type="Pfam" id="PF07238">
    <property type="entry name" value="PilZ"/>
    <property type="match status" value="1"/>
</dbReference>
<proteinExistence type="predicted"/>